<keyword evidence="1" id="KW-0229">DNA integration</keyword>
<evidence type="ECO:0000256" key="3">
    <source>
        <dbReference type="ARBA" id="ARBA00023172"/>
    </source>
</evidence>
<dbReference type="Pfam" id="PF00239">
    <property type="entry name" value="Resolvase"/>
    <property type="match status" value="1"/>
</dbReference>
<proteinExistence type="predicted"/>
<reference evidence="8 9" key="1">
    <citation type="submission" date="2018-10" db="EMBL/GenBank/DDBJ databases">
        <title>Geobacillus stearothermophilus in processing lines of powdered infant formula.</title>
        <authorList>
            <person name="Rhee M.S."/>
            <person name="Choi I.-G."/>
            <person name="Cho T.J."/>
            <person name="Park B."/>
        </authorList>
    </citation>
    <scope>NUCLEOTIDE SEQUENCE [LARGE SCALE GENOMIC DNA]</scope>
    <source>
        <strain evidence="8 9">FHS-PPGT130</strain>
    </source>
</reference>
<dbReference type="Gene3D" id="3.40.50.1390">
    <property type="entry name" value="Resolvase, N-terminal catalytic domain"/>
    <property type="match status" value="1"/>
</dbReference>
<accession>A0A3L7CPM5</accession>
<feature type="domain" description="HTH merR-type" evidence="6">
    <location>
        <begin position="3"/>
        <end position="56"/>
    </location>
</feature>
<dbReference type="InterPro" id="IPR006119">
    <property type="entry name" value="Resolv_N"/>
</dbReference>
<dbReference type="InterPro" id="IPR000551">
    <property type="entry name" value="MerR-type_HTH_dom"/>
</dbReference>
<evidence type="ECO:0000256" key="5">
    <source>
        <dbReference type="PROSITE-ProRule" id="PRU10137"/>
    </source>
</evidence>
<dbReference type="FunFam" id="3.40.50.1390:FF:000002">
    <property type="entry name" value="ORF1 in transposon ISC1904"/>
    <property type="match status" value="1"/>
</dbReference>
<gene>
    <name evidence="8" type="ORF">D9548_12355</name>
</gene>
<dbReference type="NCBIfam" id="NF033518">
    <property type="entry name" value="transpos_IS607"/>
    <property type="match status" value="1"/>
</dbReference>
<dbReference type="PANTHER" id="PTHR36172:SF1">
    <property type="entry name" value="RESOLVASE-RELATED"/>
    <property type="match status" value="1"/>
</dbReference>
<dbReference type="GO" id="GO:0015074">
    <property type="term" value="P:DNA integration"/>
    <property type="evidence" value="ECO:0007669"/>
    <property type="project" value="UniProtKB-KW"/>
</dbReference>
<dbReference type="OrthoDB" id="5319803at2"/>
<dbReference type="Pfam" id="PF13411">
    <property type="entry name" value="MerR_1"/>
    <property type="match status" value="1"/>
</dbReference>
<dbReference type="PROSITE" id="PS51736">
    <property type="entry name" value="RECOMBINASES_3"/>
    <property type="match status" value="1"/>
</dbReference>
<dbReference type="SMART" id="SM00422">
    <property type="entry name" value="HTH_MERR"/>
    <property type="match status" value="1"/>
</dbReference>
<dbReference type="InterPro" id="IPR051491">
    <property type="entry name" value="Recombinase/Transposase-rel"/>
</dbReference>
<dbReference type="EMBL" id="RCTJ01000053">
    <property type="protein sequence ID" value="RLQ13295.1"/>
    <property type="molecule type" value="Genomic_DNA"/>
</dbReference>
<evidence type="ECO:0000313" key="9">
    <source>
        <dbReference type="Proteomes" id="UP000266922"/>
    </source>
</evidence>
<dbReference type="InterPro" id="IPR048046">
    <property type="entry name" value="Transpos_IS607"/>
</dbReference>
<organism evidence="8 9">
    <name type="scientific">Geobacillus stearothermophilus</name>
    <name type="common">Bacillus stearothermophilus</name>
    <dbReference type="NCBI Taxonomy" id="1422"/>
    <lineage>
        <taxon>Bacteria</taxon>
        <taxon>Bacillati</taxon>
        <taxon>Bacillota</taxon>
        <taxon>Bacilli</taxon>
        <taxon>Bacillales</taxon>
        <taxon>Anoxybacillaceae</taxon>
        <taxon>Geobacillus</taxon>
    </lineage>
</organism>
<dbReference type="Proteomes" id="UP000266922">
    <property type="component" value="Unassembled WGS sequence"/>
</dbReference>
<dbReference type="CDD" id="cd03769">
    <property type="entry name" value="SR_IS607_transposase_like"/>
    <property type="match status" value="1"/>
</dbReference>
<dbReference type="InterPro" id="IPR009061">
    <property type="entry name" value="DNA-bd_dom_put_sf"/>
</dbReference>
<sequence length="207" mass="24228">MKYYSIGEFAKLIGKSQQTLRNWDKNNVLQPAYVAPSGFRYYSEEQLHQILGIKKATPPKKVVGYCRVSSRKQKDELERQVEAVRTYMIAKGYSFEIIEDIGSGINYTKKGLSRLIDMVCNHEVEKIVVLYKDRFVRFGFELIEQICQRYGTEIEIIDQTEKTEEQELVEDLVQIITVFSCKLQGKRANRVKKMIREWLEDDSVHQS</sequence>
<keyword evidence="2" id="KW-0238">DNA-binding</keyword>
<evidence type="ECO:0000259" key="6">
    <source>
        <dbReference type="PROSITE" id="PS50937"/>
    </source>
</evidence>
<evidence type="ECO:0000313" key="8">
    <source>
        <dbReference type="EMBL" id="RLQ13295.1"/>
    </source>
</evidence>
<evidence type="ECO:0000256" key="1">
    <source>
        <dbReference type="ARBA" id="ARBA00022908"/>
    </source>
</evidence>
<dbReference type="Gene3D" id="1.10.287.2170">
    <property type="match status" value="1"/>
</dbReference>
<dbReference type="GO" id="GO:0000150">
    <property type="term" value="F:DNA strand exchange activity"/>
    <property type="evidence" value="ECO:0007669"/>
    <property type="project" value="InterPro"/>
</dbReference>
<evidence type="ECO:0000256" key="2">
    <source>
        <dbReference type="ARBA" id="ARBA00023125"/>
    </source>
</evidence>
<dbReference type="SUPFAM" id="SSF46955">
    <property type="entry name" value="Putative DNA-binding domain"/>
    <property type="match status" value="1"/>
</dbReference>
<dbReference type="PANTHER" id="PTHR36172">
    <property type="match status" value="1"/>
</dbReference>
<dbReference type="PROSITE" id="PS50937">
    <property type="entry name" value="HTH_MERR_2"/>
    <property type="match status" value="1"/>
</dbReference>
<dbReference type="SUPFAM" id="SSF53041">
    <property type="entry name" value="Resolvase-like"/>
    <property type="match status" value="1"/>
</dbReference>
<comment type="caution">
    <text evidence="8">The sequence shown here is derived from an EMBL/GenBank/DDBJ whole genome shotgun (WGS) entry which is preliminary data.</text>
</comment>
<dbReference type="RefSeq" id="WP_064213731.1">
    <property type="nucleotide sequence ID" value="NZ_LUCR01000217.1"/>
</dbReference>
<protein>
    <submittedName>
        <fullName evidence="8">IS607 family transposase</fullName>
    </submittedName>
</protein>
<evidence type="ECO:0000256" key="4">
    <source>
        <dbReference type="PIRSR" id="PIRSR606118-50"/>
    </source>
</evidence>
<dbReference type="InterPro" id="IPR041718">
    <property type="entry name" value="IS607_transposase-like"/>
</dbReference>
<dbReference type="Gene3D" id="1.10.1660.10">
    <property type="match status" value="1"/>
</dbReference>
<evidence type="ECO:0000259" key="7">
    <source>
        <dbReference type="PROSITE" id="PS51736"/>
    </source>
</evidence>
<dbReference type="InterPro" id="IPR006118">
    <property type="entry name" value="Recombinase_CS"/>
</dbReference>
<dbReference type="GO" id="GO:0003677">
    <property type="term" value="F:DNA binding"/>
    <property type="evidence" value="ECO:0007669"/>
    <property type="project" value="UniProtKB-KW"/>
</dbReference>
<dbReference type="AlphaFoldDB" id="A0A3L7CPM5"/>
<feature type="domain" description="Resolvase/invertase-type recombinase catalytic" evidence="7">
    <location>
        <begin position="61"/>
        <end position="202"/>
    </location>
</feature>
<dbReference type="GO" id="GO:0006355">
    <property type="term" value="P:regulation of DNA-templated transcription"/>
    <property type="evidence" value="ECO:0007669"/>
    <property type="project" value="InterPro"/>
</dbReference>
<dbReference type="PROSITE" id="PS00397">
    <property type="entry name" value="RECOMBINASES_1"/>
    <property type="match status" value="1"/>
</dbReference>
<feature type="active site" description="O-(5'-phospho-DNA)-serine intermediate" evidence="4 5">
    <location>
        <position position="69"/>
    </location>
</feature>
<name>A0A3L7CPM5_GEOSE</name>
<dbReference type="InterPro" id="IPR036162">
    <property type="entry name" value="Resolvase-like_N_sf"/>
</dbReference>
<keyword evidence="3" id="KW-0233">DNA recombination</keyword>
<dbReference type="SMART" id="SM00857">
    <property type="entry name" value="Resolvase"/>
    <property type="match status" value="1"/>
</dbReference>